<name>A0AAW1NP25_9CHLO</name>
<protein>
    <submittedName>
        <fullName evidence="1">Uncharacterized protein</fullName>
    </submittedName>
</protein>
<organism evidence="1 2">
    <name type="scientific">Symbiochloris irregularis</name>
    <dbReference type="NCBI Taxonomy" id="706552"/>
    <lineage>
        <taxon>Eukaryota</taxon>
        <taxon>Viridiplantae</taxon>
        <taxon>Chlorophyta</taxon>
        <taxon>core chlorophytes</taxon>
        <taxon>Trebouxiophyceae</taxon>
        <taxon>Trebouxiales</taxon>
        <taxon>Trebouxiaceae</taxon>
        <taxon>Symbiochloris</taxon>
    </lineage>
</organism>
<comment type="caution">
    <text evidence="1">The sequence shown here is derived from an EMBL/GenBank/DDBJ whole genome shotgun (WGS) entry which is preliminary data.</text>
</comment>
<proteinExistence type="predicted"/>
<evidence type="ECO:0000313" key="2">
    <source>
        <dbReference type="Proteomes" id="UP001465755"/>
    </source>
</evidence>
<accession>A0AAW1NP25</accession>
<evidence type="ECO:0000313" key="1">
    <source>
        <dbReference type="EMBL" id="KAK9789015.1"/>
    </source>
</evidence>
<dbReference type="Proteomes" id="UP001465755">
    <property type="component" value="Unassembled WGS sequence"/>
</dbReference>
<reference evidence="1 2" key="1">
    <citation type="journal article" date="2024" name="Nat. Commun.">
        <title>Phylogenomics reveals the evolutionary origins of lichenization in chlorophyte algae.</title>
        <authorList>
            <person name="Puginier C."/>
            <person name="Libourel C."/>
            <person name="Otte J."/>
            <person name="Skaloud P."/>
            <person name="Haon M."/>
            <person name="Grisel S."/>
            <person name="Petersen M."/>
            <person name="Berrin J.G."/>
            <person name="Delaux P.M."/>
            <person name="Dal Grande F."/>
            <person name="Keller J."/>
        </authorList>
    </citation>
    <scope>NUCLEOTIDE SEQUENCE [LARGE SCALE GENOMIC DNA]</scope>
    <source>
        <strain evidence="1 2">SAG 2036</strain>
    </source>
</reference>
<dbReference type="AlphaFoldDB" id="A0AAW1NP25"/>
<keyword evidence="2" id="KW-1185">Reference proteome</keyword>
<dbReference type="EMBL" id="JALJOQ010000217">
    <property type="protein sequence ID" value="KAK9789015.1"/>
    <property type="molecule type" value="Genomic_DNA"/>
</dbReference>
<sequence>MSLPANFFLTGTRLQAPKAQRFLARKTAEPAQALRCQSGVSDEWLAPADRSVPMRIQKLEVAGTRAGVFVPEGLIGSINESTISEEDPAPVHEWASLNLQRSLVFRNPKAWLGTGWPEERLYQFRDRYKGVLMPHTLGSTSGRPPYSIGTITILTPPVESGDGTATLAYATAMHNFPPSVEELVYKLGASSSPQIFDPLASRDSGVDEDFLVQDLWTAFNEPGEAPNLFYQVAIAQLMSRINEQGQFFPFQFQQTWWEALGYDILTPTHRDPKMVAITGVVGDNFKVSQATGSPARQAAVRRLPANVSVVSPGDVLSGGNGRYFFHRCSVVGGCRGGAARHMFAPQLLHGIHLGTPSGRPFNVAVSCNHPAFVCAYAKRALPLLAVLGSDIYQTRYQLPALQNYLRHHEVLLREQNLWGSHLCWVHSQSLYLSCKELLRGAAAADAVIVAKT</sequence>
<gene>
    <name evidence="1" type="ORF">WJX73_006367</name>
</gene>